<accession>A0A5C6PH75</accession>
<reference evidence="1 2" key="1">
    <citation type="submission" date="2019-04" db="EMBL/GenBank/DDBJ databases">
        <title>Chromosome genome assembly for Takifugu flavidus.</title>
        <authorList>
            <person name="Xiao S."/>
        </authorList>
    </citation>
    <scope>NUCLEOTIDE SEQUENCE [LARGE SCALE GENOMIC DNA]</scope>
    <source>
        <strain evidence="1">HTHZ2018</strain>
        <tissue evidence="1">Muscle</tissue>
    </source>
</reference>
<feature type="non-terminal residue" evidence="1">
    <location>
        <position position="58"/>
    </location>
</feature>
<protein>
    <submittedName>
        <fullName evidence="1">Uncharacterized protein</fullName>
    </submittedName>
</protein>
<dbReference type="AlphaFoldDB" id="A0A5C6PH75"/>
<dbReference type="EMBL" id="RHFK02000003">
    <property type="protein sequence ID" value="TWW78685.1"/>
    <property type="molecule type" value="Genomic_DNA"/>
</dbReference>
<dbReference type="Proteomes" id="UP000324091">
    <property type="component" value="Chromosome 11"/>
</dbReference>
<sequence>MSSVERGFLFTQEITAFLPAVLFLSDCGRAAEGSTPGMLHLSQQKPNLAISNELQILL</sequence>
<evidence type="ECO:0000313" key="1">
    <source>
        <dbReference type="EMBL" id="TWW78685.1"/>
    </source>
</evidence>
<organism evidence="1 2">
    <name type="scientific">Takifugu flavidus</name>
    <name type="common">sansaifugu</name>
    <dbReference type="NCBI Taxonomy" id="433684"/>
    <lineage>
        <taxon>Eukaryota</taxon>
        <taxon>Metazoa</taxon>
        <taxon>Chordata</taxon>
        <taxon>Craniata</taxon>
        <taxon>Vertebrata</taxon>
        <taxon>Euteleostomi</taxon>
        <taxon>Actinopterygii</taxon>
        <taxon>Neopterygii</taxon>
        <taxon>Teleostei</taxon>
        <taxon>Neoteleostei</taxon>
        <taxon>Acanthomorphata</taxon>
        <taxon>Eupercaria</taxon>
        <taxon>Tetraodontiformes</taxon>
        <taxon>Tetradontoidea</taxon>
        <taxon>Tetraodontidae</taxon>
        <taxon>Takifugu</taxon>
    </lineage>
</organism>
<comment type="caution">
    <text evidence="1">The sequence shown here is derived from an EMBL/GenBank/DDBJ whole genome shotgun (WGS) entry which is preliminary data.</text>
</comment>
<proteinExistence type="predicted"/>
<evidence type="ECO:0000313" key="2">
    <source>
        <dbReference type="Proteomes" id="UP000324091"/>
    </source>
</evidence>
<gene>
    <name evidence="1" type="ORF">D4764_11G0008060</name>
</gene>
<name>A0A5C6PH75_9TELE</name>
<keyword evidence="2" id="KW-1185">Reference proteome</keyword>